<dbReference type="SUPFAM" id="SSF53756">
    <property type="entry name" value="UDP-Glycosyltransferase/glycogen phosphorylase"/>
    <property type="match status" value="1"/>
</dbReference>
<dbReference type="InterPro" id="IPR013534">
    <property type="entry name" value="Starch_synth_cat_dom"/>
</dbReference>
<feature type="non-terminal residue" evidence="4">
    <location>
        <position position="419"/>
    </location>
</feature>
<dbReference type="AlphaFoldDB" id="X0ZDL4"/>
<dbReference type="Gene3D" id="3.40.50.2000">
    <property type="entry name" value="Glycogen Phosphorylase B"/>
    <property type="match status" value="2"/>
</dbReference>
<evidence type="ECO:0000256" key="1">
    <source>
        <dbReference type="ARBA" id="ARBA00022676"/>
    </source>
</evidence>
<dbReference type="Pfam" id="PF08323">
    <property type="entry name" value="Glyco_transf_5"/>
    <property type="match status" value="1"/>
</dbReference>
<gene>
    <name evidence="4" type="ORF">S01H4_15176</name>
</gene>
<dbReference type="GO" id="GO:0016757">
    <property type="term" value="F:glycosyltransferase activity"/>
    <property type="evidence" value="ECO:0007669"/>
    <property type="project" value="UniProtKB-KW"/>
</dbReference>
<sequence>MKVWIFTFEYAGIVKVGGLGEVPANQAKSLKDELDITIFMPSHGKKDNFQSSSSIFDLGLNFTGDFIPYEFDIHISHAKYDISLHKIEVNGINVILVSGNNEISKKILEDPRVYSPESLSGKIGLFSYAIRHYVEYLIENNPNLLPDIVHIHDYHPFIAYIAMKQELLKHDLNIPSIITFHLLTWPRKNKRFLKASGIDDTSLLIWLDNEKKKLSFEEIFELARNNEHMNPSLEKICALIADVITSVSKSYLESDVIPNLGGDLITPKSDFVWDGCDWDYNEIITEIKKNFSKEILNFTGNTDYSKISRWDKRKFLLTYKIENIPKKEPIITSEIVLKVVNSLNGVYPILQDRKVKAFNQDGPLILTSGRISHQKGIDTILESIPLVIEKVPNARFLMLLIPSEYTLEDVQSYAEFMKT</sequence>
<proteinExistence type="predicted"/>
<evidence type="ECO:0000313" key="4">
    <source>
        <dbReference type="EMBL" id="GAG67379.1"/>
    </source>
</evidence>
<protein>
    <recommendedName>
        <fullName evidence="3">Starch synthase catalytic domain-containing protein</fullName>
    </recommendedName>
</protein>
<reference evidence="4" key="1">
    <citation type="journal article" date="2014" name="Front. Microbiol.">
        <title>High frequency of phylogenetically diverse reductive dehalogenase-homologous genes in deep subseafloor sedimentary metagenomes.</title>
        <authorList>
            <person name="Kawai M."/>
            <person name="Futagami T."/>
            <person name="Toyoda A."/>
            <person name="Takaki Y."/>
            <person name="Nishi S."/>
            <person name="Hori S."/>
            <person name="Arai W."/>
            <person name="Tsubouchi T."/>
            <person name="Morono Y."/>
            <person name="Uchiyama I."/>
            <person name="Ito T."/>
            <person name="Fujiyama A."/>
            <person name="Inagaki F."/>
            <person name="Takami H."/>
        </authorList>
    </citation>
    <scope>NUCLEOTIDE SEQUENCE</scope>
    <source>
        <strain evidence="4">Expedition CK06-06</strain>
    </source>
</reference>
<keyword evidence="2" id="KW-0808">Transferase</keyword>
<comment type="caution">
    <text evidence="4">The sequence shown here is derived from an EMBL/GenBank/DDBJ whole genome shotgun (WGS) entry which is preliminary data.</text>
</comment>
<accession>X0ZDL4</accession>
<dbReference type="EMBL" id="BART01006648">
    <property type="protein sequence ID" value="GAG67379.1"/>
    <property type="molecule type" value="Genomic_DNA"/>
</dbReference>
<organism evidence="4">
    <name type="scientific">marine sediment metagenome</name>
    <dbReference type="NCBI Taxonomy" id="412755"/>
    <lineage>
        <taxon>unclassified sequences</taxon>
        <taxon>metagenomes</taxon>
        <taxon>ecological metagenomes</taxon>
    </lineage>
</organism>
<evidence type="ECO:0000256" key="2">
    <source>
        <dbReference type="ARBA" id="ARBA00022679"/>
    </source>
</evidence>
<name>X0ZDL4_9ZZZZ</name>
<keyword evidence="1" id="KW-0328">Glycosyltransferase</keyword>
<evidence type="ECO:0000259" key="3">
    <source>
        <dbReference type="Pfam" id="PF08323"/>
    </source>
</evidence>
<feature type="domain" description="Starch synthase catalytic" evidence="3">
    <location>
        <begin position="2"/>
        <end position="253"/>
    </location>
</feature>